<feature type="signal peptide" evidence="1">
    <location>
        <begin position="1"/>
        <end position="24"/>
    </location>
</feature>
<gene>
    <name evidence="2" type="ORF">COCSUDRAFT_58874</name>
</gene>
<feature type="chain" id="PRO_5003636849" description="Phytocyanin domain-containing protein" evidence="1">
    <location>
        <begin position="25"/>
        <end position="123"/>
    </location>
</feature>
<dbReference type="SUPFAM" id="SSF49503">
    <property type="entry name" value="Cupredoxins"/>
    <property type="match status" value="1"/>
</dbReference>
<protein>
    <recommendedName>
        <fullName evidence="4">Phytocyanin domain-containing protein</fullName>
    </recommendedName>
</protein>
<accession>I0Z6R8</accession>
<dbReference type="AlphaFoldDB" id="I0Z6R8"/>
<dbReference type="KEGG" id="csl:COCSUDRAFT_58874"/>
<dbReference type="Proteomes" id="UP000007264">
    <property type="component" value="Unassembled WGS sequence"/>
</dbReference>
<dbReference type="InterPro" id="IPR008972">
    <property type="entry name" value="Cupredoxin"/>
</dbReference>
<dbReference type="EMBL" id="AGSI01000002">
    <property type="protein sequence ID" value="EIE26337.1"/>
    <property type="molecule type" value="Genomic_DNA"/>
</dbReference>
<sequence length="123" mass="13077">MSNSLIAAVLCLSVGLSFERELQASPSTIYTIDPWGDEMKYPDVKLPVNGAVQFKWSEFHGVYRIPISTCPGAFTPGNGIVALAPASSSGSFTTPPLAAGTYWYTCPVPKHCQAGQIVKVIVG</sequence>
<keyword evidence="3" id="KW-1185">Reference proteome</keyword>
<evidence type="ECO:0000313" key="2">
    <source>
        <dbReference type="EMBL" id="EIE26337.1"/>
    </source>
</evidence>
<dbReference type="OrthoDB" id="513009at2759"/>
<name>I0Z6R8_COCSC</name>
<evidence type="ECO:0000313" key="3">
    <source>
        <dbReference type="Proteomes" id="UP000007264"/>
    </source>
</evidence>
<dbReference type="RefSeq" id="XP_005650881.1">
    <property type="nucleotide sequence ID" value="XM_005650824.1"/>
</dbReference>
<evidence type="ECO:0000256" key="1">
    <source>
        <dbReference type="SAM" id="SignalP"/>
    </source>
</evidence>
<dbReference type="GeneID" id="17044347"/>
<organism evidence="2 3">
    <name type="scientific">Coccomyxa subellipsoidea (strain C-169)</name>
    <name type="common">Green microalga</name>
    <dbReference type="NCBI Taxonomy" id="574566"/>
    <lineage>
        <taxon>Eukaryota</taxon>
        <taxon>Viridiplantae</taxon>
        <taxon>Chlorophyta</taxon>
        <taxon>core chlorophytes</taxon>
        <taxon>Trebouxiophyceae</taxon>
        <taxon>Trebouxiophyceae incertae sedis</taxon>
        <taxon>Coccomyxaceae</taxon>
        <taxon>Coccomyxa</taxon>
        <taxon>Coccomyxa subellipsoidea</taxon>
    </lineage>
</organism>
<proteinExistence type="predicted"/>
<reference evidence="2 3" key="1">
    <citation type="journal article" date="2012" name="Genome Biol.">
        <title>The genome of the polar eukaryotic microalga coccomyxa subellipsoidea reveals traits of cold adaptation.</title>
        <authorList>
            <person name="Blanc G."/>
            <person name="Agarkova I."/>
            <person name="Grimwood J."/>
            <person name="Kuo A."/>
            <person name="Brueggeman A."/>
            <person name="Dunigan D."/>
            <person name="Gurnon J."/>
            <person name="Ladunga I."/>
            <person name="Lindquist E."/>
            <person name="Lucas S."/>
            <person name="Pangilinan J."/>
            <person name="Proschold T."/>
            <person name="Salamov A."/>
            <person name="Schmutz J."/>
            <person name="Weeks D."/>
            <person name="Yamada T."/>
            <person name="Claverie J.M."/>
            <person name="Grigoriev I."/>
            <person name="Van Etten J."/>
            <person name="Lomsadze A."/>
            <person name="Borodovsky M."/>
        </authorList>
    </citation>
    <scope>NUCLEOTIDE SEQUENCE [LARGE SCALE GENOMIC DNA]</scope>
    <source>
        <strain evidence="2 3">C-169</strain>
    </source>
</reference>
<keyword evidence="1" id="KW-0732">Signal</keyword>
<dbReference type="Gene3D" id="2.60.40.420">
    <property type="entry name" value="Cupredoxins - blue copper proteins"/>
    <property type="match status" value="1"/>
</dbReference>
<comment type="caution">
    <text evidence="2">The sequence shown here is derived from an EMBL/GenBank/DDBJ whole genome shotgun (WGS) entry which is preliminary data.</text>
</comment>
<evidence type="ECO:0008006" key="4">
    <source>
        <dbReference type="Google" id="ProtNLM"/>
    </source>
</evidence>